<dbReference type="Pfam" id="PF13378">
    <property type="entry name" value="MR_MLE_C"/>
    <property type="match status" value="1"/>
</dbReference>
<evidence type="ECO:0000313" key="3">
    <source>
        <dbReference type="EMBL" id="MDO4841567.1"/>
    </source>
</evidence>
<dbReference type="PANTHER" id="PTHR48080:SF2">
    <property type="entry name" value="D-GALACTONATE DEHYDRATASE"/>
    <property type="match status" value="1"/>
</dbReference>
<evidence type="ECO:0000256" key="1">
    <source>
        <dbReference type="ARBA" id="ARBA00023239"/>
    </source>
</evidence>
<organism evidence="3 4">
    <name type="scientific">Phoenicibacter congonensis</name>
    <dbReference type="NCBI Taxonomy" id="1944646"/>
    <lineage>
        <taxon>Bacteria</taxon>
        <taxon>Bacillati</taxon>
        <taxon>Actinomycetota</taxon>
        <taxon>Coriobacteriia</taxon>
        <taxon>Eggerthellales</taxon>
        <taxon>Eggerthellaceae</taxon>
        <taxon>Phoenicibacter</taxon>
    </lineage>
</organism>
<sequence length="403" mass="43776">MKITSVDVMQIKSGNAGASRGAWSPVVIRINTDEGISGFGEVGLAYGKGWRGGFGMVCDFAEAIIGDDALCSDKIWNKLFRSTFWGMGGGTVVSAAMSAIDIALIDIKGKALGVPAYELLGGKQNDNLRVYASQLQYGWGEAYPVSKLTKANEYAEVTKAVMAEGYDALKVDPIAVPKPGIEWNRRGPLTNAVLNEVVGRVAAMREAGGDDMDIIIELHSNTDTTSAIQLAKALEPLRIFYIEEPVHPLNSEMMSEVAREISMPVASGERIYTRFGYRQFFENHSIKVIQPDICTCGGISEAKKICEMAQVYDANVQVHVCGSPISKAAALQVEAAIPNFLIHEHHQRALGKESRESCIHDYQPVNGRYSVPDLPGIGQEPTEEAMKNAVVHTISESKIYSMS</sequence>
<dbReference type="Proteomes" id="UP001168575">
    <property type="component" value="Unassembled WGS sequence"/>
</dbReference>
<dbReference type="SFLD" id="SFLDS00001">
    <property type="entry name" value="Enolase"/>
    <property type="match status" value="1"/>
</dbReference>
<dbReference type="InterPro" id="IPR029065">
    <property type="entry name" value="Enolase_C-like"/>
</dbReference>
<dbReference type="InterPro" id="IPR013342">
    <property type="entry name" value="Mandelate_racemase_C"/>
</dbReference>
<dbReference type="GO" id="GO:0016829">
    <property type="term" value="F:lyase activity"/>
    <property type="evidence" value="ECO:0007669"/>
    <property type="project" value="UniProtKB-KW"/>
</dbReference>
<dbReference type="InterPro" id="IPR029017">
    <property type="entry name" value="Enolase-like_N"/>
</dbReference>
<dbReference type="InterPro" id="IPR013341">
    <property type="entry name" value="Mandelate_racemase_N_dom"/>
</dbReference>
<feature type="domain" description="Mandelate racemase/muconate lactonizing enzyme C-terminal" evidence="2">
    <location>
        <begin position="151"/>
        <end position="264"/>
    </location>
</feature>
<dbReference type="Gene3D" id="3.20.20.120">
    <property type="entry name" value="Enolase-like C-terminal domain"/>
    <property type="match status" value="1"/>
</dbReference>
<dbReference type="SFLD" id="SFLDG00179">
    <property type="entry name" value="mandelate_racemase"/>
    <property type="match status" value="1"/>
</dbReference>
<dbReference type="AlphaFoldDB" id="A0AA43RGT2"/>
<evidence type="ECO:0000313" key="4">
    <source>
        <dbReference type="Proteomes" id="UP001168575"/>
    </source>
</evidence>
<dbReference type="InterPro" id="IPR036849">
    <property type="entry name" value="Enolase-like_C_sf"/>
</dbReference>
<comment type="caution">
    <text evidence="3">The sequence shown here is derived from an EMBL/GenBank/DDBJ whole genome shotgun (WGS) entry which is preliminary data.</text>
</comment>
<gene>
    <name evidence="3" type="ORF">Q3982_02695</name>
</gene>
<dbReference type="Pfam" id="PF02746">
    <property type="entry name" value="MR_MLE_N"/>
    <property type="match status" value="1"/>
</dbReference>
<keyword evidence="4" id="KW-1185">Reference proteome</keyword>
<dbReference type="CDD" id="cd03316">
    <property type="entry name" value="MR_like"/>
    <property type="match status" value="1"/>
</dbReference>
<dbReference type="SUPFAM" id="SSF51604">
    <property type="entry name" value="Enolase C-terminal domain-like"/>
    <property type="match status" value="1"/>
</dbReference>
<name>A0AA43RGT2_9ACTN</name>
<dbReference type="EMBL" id="JAUMVS010000027">
    <property type="protein sequence ID" value="MDO4841567.1"/>
    <property type="molecule type" value="Genomic_DNA"/>
</dbReference>
<dbReference type="SUPFAM" id="SSF54826">
    <property type="entry name" value="Enolase N-terminal domain-like"/>
    <property type="match status" value="1"/>
</dbReference>
<reference evidence="3" key="1">
    <citation type="submission" date="2023-07" db="EMBL/GenBank/DDBJ databases">
        <title>Between Cages and Wild: Unraveling the Impact of Captivity on Animal Microbiomes and Antimicrobial Resistance.</title>
        <authorList>
            <person name="Schmartz G.P."/>
            <person name="Rehner J."/>
            <person name="Schuff M.J."/>
            <person name="Becker S.L."/>
            <person name="Kravczyk M."/>
            <person name="Gurevich A."/>
            <person name="Francke R."/>
            <person name="Mueller R."/>
            <person name="Keller V."/>
            <person name="Keller A."/>
        </authorList>
    </citation>
    <scope>NUCLEOTIDE SEQUENCE</scope>
    <source>
        <strain evidence="3">S12M_St_49</strain>
    </source>
</reference>
<dbReference type="Gene3D" id="3.30.390.10">
    <property type="entry name" value="Enolase-like, N-terminal domain"/>
    <property type="match status" value="1"/>
</dbReference>
<evidence type="ECO:0000259" key="2">
    <source>
        <dbReference type="SMART" id="SM00922"/>
    </source>
</evidence>
<keyword evidence="1" id="KW-0456">Lyase</keyword>
<dbReference type="SMART" id="SM00922">
    <property type="entry name" value="MR_MLE"/>
    <property type="match status" value="1"/>
</dbReference>
<dbReference type="PANTHER" id="PTHR48080">
    <property type="entry name" value="D-GALACTONATE DEHYDRATASE-RELATED"/>
    <property type="match status" value="1"/>
</dbReference>
<proteinExistence type="predicted"/>
<accession>A0AA43RGT2</accession>
<protein>
    <submittedName>
        <fullName evidence="3">Mandelate racemase/muconate lactonizing enzyme family protein</fullName>
    </submittedName>
</protein>
<dbReference type="InterPro" id="IPR034593">
    <property type="entry name" value="DgoD-like"/>
</dbReference>